<dbReference type="PANTHER" id="PTHR11188:SF17">
    <property type="entry name" value="FI21816P1"/>
    <property type="match status" value="1"/>
</dbReference>
<proteinExistence type="predicted"/>
<dbReference type="AlphaFoldDB" id="A0A5K1K2U9"/>
<dbReference type="InterPro" id="IPR014756">
    <property type="entry name" value="Ig_E-set"/>
</dbReference>
<protein>
    <submittedName>
        <fullName evidence="2">Structural maintenance of chromosomes protein</fullName>
    </submittedName>
</protein>
<gene>
    <name evidence="2" type="primary">I1S2F2</name>
</gene>
<feature type="region of interest" description="Disordered" evidence="1">
    <location>
        <begin position="382"/>
        <end position="415"/>
    </location>
</feature>
<organism evidence="2">
    <name type="scientific">Ganoderma boninense</name>
    <dbReference type="NCBI Taxonomy" id="34458"/>
    <lineage>
        <taxon>Eukaryota</taxon>
        <taxon>Fungi</taxon>
        <taxon>Dikarya</taxon>
        <taxon>Basidiomycota</taxon>
        <taxon>Agaricomycotina</taxon>
        <taxon>Agaricomycetes</taxon>
        <taxon>Polyporales</taxon>
        <taxon>Polyporaceae</taxon>
        <taxon>Ganoderma</taxon>
    </lineage>
</organism>
<dbReference type="Gene3D" id="2.60.40.640">
    <property type="match status" value="1"/>
</dbReference>
<dbReference type="PANTHER" id="PTHR11188">
    <property type="entry name" value="ARRESTIN DOMAIN CONTAINING PROTEIN"/>
    <property type="match status" value="1"/>
</dbReference>
<sequence length="415" mass="46094">MFSKSKEPPAALAVYFPPAVYTPGSTIEGEVELNFRQLREDNIDEVHVKLRGLAYTCINQDKVTLEERVELAHDQISLWTRGGAYPNPGTDVLRLPFRFVLPADALPPSFKFQSSWQWAHVKYSVCAVGARKGRLTPNRRHRVPFPVLPIDEAGTSVRQAAATDGWQRLEKEESIRRRGLWGDYSKVKVELALPDIPVLPLFSDIPYTITVTTTGPPLAHEKADTDKGKGSFPPLPRDPHELEFELQQRLQLRAGVFNGKEGRASSTVATILGGKKEKSKRAQVAVDVELPEREWAPAHASLVADDKEKGKEKASVHEEGKGSWVQRVAFRSTFRLNCPPAFAVKNIECNYVLVVRVPFPGIGNSLKLEIPVTVTSGIDKPLAQSSTAENDPPILDLPPAYWDPDGNNWDGDEKD</sequence>
<name>A0A5K1K2U9_9APHY</name>
<dbReference type="SUPFAM" id="SSF81296">
    <property type="entry name" value="E set domains"/>
    <property type="match status" value="1"/>
</dbReference>
<dbReference type="EMBL" id="LR727939">
    <property type="protein sequence ID" value="VWO99828.1"/>
    <property type="molecule type" value="Genomic_DNA"/>
</dbReference>
<dbReference type="InterPro" id="IPR014752">
    <property type="entry name" value="Arrestin-like_C"/>
</dbReference>
<evidence type="ECO:0000313" key="2">
    <source>
        <dbReference type="EMBL" id="VWO99828.1"/>
    </source>
</evidence>
<evidence type="ECO:0000256" key="1">
    <source>
        <dbReference type="SAM" id="MobiDB-lite"/>
    </source>
</evidence>
<dbReference type="InterPro" id="IPR050357">
    <property type="entry name" value="Arrestin_domain-protein"/>
</dbReference>
<dbReference type="GO" id="GO:0005737">
    <property type="term" value="C:cytoplasm"/>
    <property type="evidence" value="ECO:0007669"/>
    <property type="project" value="TreeGrafter"/>
</dbReference>
<dbReference type="GO" id="GO:0015031">
    <property type="term" value="P:protein transport"/>
    <property type="evidence" value="ECO:0007669"/>
    <property type="project" value="TreeGrafter"/>
</dbReference>
<accession>A0A5K1K2U9</accession>
<reference evidence="2" key="1">
    <citation type="submission" date="2019-10" db="EMBL/GenBank/DDBJ databases">
        <authorList>
            <person name="Nor Muhammad N."/>
        </authorList>
    </citation>
    <scope>NUCLEOTIDE SEQUENCE</scope>
</reference>